<evidence type="ECO:0000313" key="3">
    <source>
        <dbReference type="Proteomes" id="UP000270296"/>
    </source>
</evidence>
<evidence type="ECO:0000256" key="1">
    <source>
        <dbReference type="SAM" id="Phobius"/>
    </source>
</evidence>
<dbReference type="Proteomes" id="UP000270296">
    <property type="component" value="Unassembled WGS sequence"/>
</dbReference>
<dbReference type="PANTHER" id="PTHR14374">
    <property type="entry name" value="FOIE GRAS"/>
    <property type="match status" value="1"/>
</dbReference>
<keyword evidence="1" id="KW-0812">Transmembrane</keyword>
<dbReference type="AlphaFoldDB" id="A0A183IJG9"/>
<accession>A0A183IJG9</accession>
<dbReference type="WBParaSite" id="SBAD_0000393501-mRNA-1">
    <property type="protein sequence ID" value="SBAD_0000393501-mRNA-1"/>
    <property type="gene ID" value="SBAD_0000393501"/>
</dbReference>
<protein>
    <submittedName>
        <fullName evidence="4">Trafficking protein particle complex subunit 8</fullName>
    </submittedName>
</protein>
<sequence length="210" mass="23889">MLIFKHKRSAFSPEVEKRVKMMAYWFFFIMAAIPMAPLMDDSNLILNTSPLLLFTYSYLSTLSMDISQFPQELTSPALQLVFMMGLDVHNNPSHKTVCDMFTKGWRSDPLPLNFCILTDVQDLQKVKTQANESRGSVDGILKINWMKKHLSSIPAVVVLFVDLDWQHPSWNEKILECRSKVESIRECIASRSSILALVLIQSVPPIPSGL</sequence>
<feature type="transmembrane region" description="Helical" evidence="1">
    <location>
        <begin position="21"/>
        <end position="38"/>
    </location>
</feature>
<evidence type="ECO:0000313" key="4">
    <source>
        <dbReference type="WBParaSite" id="SBAD_0000393501-mRNA-1"/>
    </source>
</evidence>
<keyword evidence="1" id="KW-1133">Transmembrane helix</keyword>
<name>A0A183IJG9_9BILA</name>
<keyword evidence="3" id="KW-1185">Reference proteome</keyword>
<dbReference type="EMBL" id="UZAM01007935">
    <property type="protein sequence ID" value="VDP02279.1"/>
    <property type="molecule type" value="Genomic_DNA"/>
</dbReference>
<evidence type="ECO:0000313" key="2">
    <source>
        <dbReference type="EMBL" id="VDP02279.1"/>
    </source>
</evidence>
<reference evidence="4" key="1">
    <citation type="submission" date="2016-06" db="UniProtKB">
        <authorList>
            <consortium name="WormBaseParasite"/>
        </authorList>
    </citation>
    <scope>IDENTIFICATION</scope>
</reference>
<proteinExistence type="predicted"/>
<dbReference type="OrthoDB" id="6278596at2759"/>
<gene>
    <name evidence="2" type="ORF">SBAD_LOCUS3765</name>
</gene>
<organism evidence="4">
    <name type="scientific">Soboliphyme baturini</name>
    <dbReference type="NCBI Taxonomy" id="241478"/>
    <lineage>
        <taxon>Eukaryota</taxon>
        <taxon>Metazoa</taxon>
        <taxon>Ecdysozoa</taxon>
        <taxon>Nematoda</taxon>
        <taxon>Enoplea</taxon>
        <taxon>Dorylaimia</taxon>
        <taxon>Dioctophymatida</taxon>
        <taxon>Dioctophymatoidea</taxon>
        <taxon>Soboliphymatidae</taxon>
        <taxon>Soboliphyme</taxon>
    </lineage>
</organism>
<dbReference type="PANTHER" id="PTHR14374:SF0">
    <property type="entry name" value="TRAFFICKING PROTEIN PARTICLE COMPLEX SUBUNIT 11"/>
    <property type="match status" value="1"/>
</dbReference>
<reference evidence="2 3" key="2">
    <citation type="submission" date="2018-11" db="EMBL/GenBank/DDBJ databases">
        <authorList>
            <consortium name="Pathogen Informatics"/>
        </authorList>
    </citation>
    <scope>NUCLEOTIDE SEQUENCE [LARGE SCALE GENOMIC DNA]</scope>
</reference>
<keyword evidence="1" id="KW-0472">Membrane</keyword>